<evidence type="ECO:0000313" key="1">
    <source>
        <dbReference type="EMBL" id="SEA53987.1"/>
    </source>
</evidence>
<sequence>MTDIRSLDIEPLATITLSSGEKLDIPRLSTLKIIQIAKFAAIDGIKIYETYQETIENPDLTDAEKVAVVVSNLKDEQIVHLLSILLGISDQEALEMDPFDTLEIITTYVEQTDIEKAFTNVRKLMTKFNTKALALGAAQSPDASE</sequence>
<dbReference type="Proteomes" id="UP000198584">
    <property type="component" value="Unassembled WGS sequence"/>
</dbReference>
<keyword evidence="2" id="KW-1185">Reference proteome</keyword>
<accession>A0A1H4C0Y9</accession>
<dbReference type="OrthoDB" id="2989634at2"/>
<reference evidence="1 2" key="1">
    <citation type="submission" date="2016-10" db="EMBL/GenBank/DDBJ databases">
        <authorList>
            <person name="de Groot N.N."/>
        </authorList>
    </citation>
    <scope>NUCLEOTIDE SEQUENCE [LARGE SCALE GENOMIC DNA]</scope>
    <source>
        <strain evidence="1 2">CCM7597</strain>
    </source>
</reference>
<organism evidence="1 2">
    <name type="scientific">Thalassobacillus cyri</name>
    <dbReference type="NCBI Taxonomy" id="571932"/>
    <lineage>
        <taxon>Bacteria</taxon>
        <taxon>Bacillati</taxon>
        <taxon>Bacillota</taxon>
        <taxon>Bacilli</taxon>
        <taxon>Bacillales</taxon>
        <taxon>Bacillaceae</taxon>
        <taxon>Thalassobacillus</taxon>
    </lineage>
</organism>
<evidence type="ECO:0000313" key="2">
    <source>
        <dbReference type="Proteomes" id="UP000198584"/>
    </source>
</evidence>
<proteinExistence type="predicted"/>
<dbReference type="AlphaFoldDB" id="A0A1H4C0Y9"/>
<dbReference type="STRING" id="571932.SAMN05421743_105222"/>
<gene>
    <name evidence="1" type="ORF">SAMN05421743_105222</name>
</gene>
<dbReference type="EMBL" id="FNQR01000005">
    <property type="protein sequence ID" value="SEA53987.1"/>
    <property type="molecule type" value="Genomic_DNA"/>
</dbReference>
<protein>
    <submittedName>
        <fullName evidence="1">Uncharacterized protein</fullName>
    </submittedName>
</protein>
<dbReference type="RefSeq" id="WP_093044416.1">
    <property type="nucleotide sequence ID" value="NZ_FNQR01000005.1"/>
</dbReference>
<name>A0A1H4C0Y9_9BACI</name>